<protein>
    <submittedName>
        <fullName evidence="3">AFTIN protein</fullName>
    </submittedName>
</protein>
<dbReference type="PANTHER" id="PTHR16156:SF9">
    <property type="entry name" value="AFTIPHILIN"/>
    <property type="match status" value="1"/>
</dbReference>
<dbReference type="PANTHER" id="PTHR16156">
    <property type="entry name" value="AFTIPHILIN A-RELATED"/>
    <property type="match status" value="1"/>
</dbReference>
<dbReference type="GO" id="GO:0030121">
    <property type="term" value="C:AP-1 adaptor complex"/>
    <property type="evidence" value="ECO:0007669"/>
    <property type="project" value="TreeGrafter"/>
</dbReference>
<feature type="compositionally biased region" description="Basic and acidic residues" evidence="1">
    <location>
        <begin position="104"/>
        <end position="128"/>
    </location>
</feature>
<evidence type="ECO:0000313" key="3">
    <source>
        <dbReference type="EMBL" id="NWX17829.1"/>
    </source>
</evidence>
<feature type="non-terminal residue" evidence="3">
    <location>
        <position position="1"/>
    </location>
</feature>
<dbReference type="Proteomes" id="UP000559068">
    <property type="component" value="Unassembled WGS sequence"/>
</dbReference>
<dbReference type="GO" id="GO:0032588">
    <property type="term" value="C:trans-Golgi network membrane"/>
    <property type="evidence" value="ECO:0007669"/>
    <property type="project" value="InterPro"/>
</dbReference>
<dbReference type="InterPro" id="IPR046359">
    <property type="entry name" value="Aftin-like"/>
</dbReference>
<evidence type="ECO:0000259" key="2">
    <source>
        <dbReference type="Pfam" id="PF15045"/>
    </source>
</evidence>
<comment type="caution">
    <text evidence="3">The sequence shown here is derived from an EMBL/GenBank/DDBJ whole genome shotgun (WGS) entry which is preliminary data.</text>
</comment>
<gene>
    <name evidence="3" type="primary">Aftph</name>
    <name evidence="3" type="ORF">AEGBEN_R06605</name>
</gene>
<dbReference type="EMBL" id="VZRW01007020">
    <property type="protein sequence ID" value="NWX17829.1"/>
    <property type="molecule type" value="Genomic_DNA"/>
</dbReference>
<proteinExistence type="predicted"/>
<dbReference type="AlphaFoldDB" id="A0A7K6U665"/>
<feature type="compositionally biased region" description="Polar residues" evidence="1">
    <location>
        <begin position="1"/>
        <end position="16"/>
    </location>
</feature>
<evidence type="ECO:0000256" key="1">
    <source>
        <dbReference type="SAM" id="MobiDB-lite"/>
    </source>
</evidence>
<dbReference type="Pfam" id="PF15045">
    <property type="entry name" value="Clathrin_bdg"/>
    <property type="match status" value="1"/>
</dbReference>
<feature type="domain" description="Aftiphilin clathrin-binding box" evidence="2">
    <location>
        <begin position="211"/>
        <end position="279"/>
    </location>
</feature>
<feature type="non-terminal residue" evidence="3">
    <location>
        <position position="446"/>
    </location>
</feature>
<organism evidence="3 4">
    <name type="scientific">Aegotheles bennettii</name>
    <dbReference type="NCBI Taxonomy" id="48278"/>
    <lineage>
        <taxon>Eukaryota</taxon>
        <taxon>Metazoa</taxon>
        <taxon>Chordata</taxon>
        <taxon>Craniata</taxon>
        <taxon>Vertebrata</taxon>
        <taxon>Euteleostomi</taxon>
        <taxon>Archelosauria</taxon>
        <taxon>Archosauria</taxon>
        <taxon>Dinosauria</taxon>
        <taxon>Saurischia</taxon>
        <taxon>Theropoda</taxon>
        <taxon>Coelurosauria</taxon>
        <taxon>Aves</taxon>
        <taxon>Neognathae</taxon>
        <taxon>Neoaves</taxon>
        <taxon>Strisores</taxon>
        <taxon>Caprimulgiformes</taxon>
        <taxon>Aegothelidae</taxon>
        <taxon>Aegotheles</taxon>
    </lineage>
</organism>
<reference evidence="3 4" key="1">
    <citation type="submission" date="2019-09" db="EMBL/GenBank/DDBJ databases">
        <title>Bird 10,000 Genomes (B10K) Project - Family phase.</title>
        <authorList>
            <person name="Zhang G."/>
        </authorList>
    </citation>
    <scope>NUCLEOTIDE SEQUENCE [LARGE SCALE GENOMIC DNA]</scope>
    <source>
        <strain evidence="3">B10K-DU-029-76</strain>
        <tissue evidence="3">Heart</tissue>
    </source>
</reference>
<accession>A0A7K6U665</accession>
<sequence>SQQPARSDQAELNQTADALECDATSKTSGLGSQRTTEVGNGDESDFGDFDSVPKPQEEGVAFQDSDDFADFSSAGCNQATDWNAFEDEQKDSCSWAAFGDEQAGESHHRKETWQSHRTEASARVDDPVLHKTDSFALASSQGTTSKQSQEPAPSVQTTLLSRLERIFEVCFPSTPVLEVEEEISSLNRLLEAGEKQMRTEETSASTGELMDVWTELQDIHDAYGLRYQWGGSHSNKKLLCSLGIDTRNILFTGNKKQPVIVPMYAAGLGMLEPTKEPLKPISAAEKIASIGQTPPVSPEMSTCTSDQFQESLPPVQFDWSSSGLTNPLDASGGSTLLNLDFFGPVDDSSSSSTTTIPGVDPELYELTTSKLETSNANNRVTDAFARLMSTVEKASTSTRKPKKEEHLSEEAAKVISSLPDLTFMHAKVLMFPATLTPSTSCQEKVD</sequence>
<evidence type="ECO:0000313" key="4">
    <source>
        <dbReference type="Proteomes" id="UP000559068"/>
    </source>
</evidence>
<dbReference type="GO" id="GO:0030276">
    <property type="term" value="F:clathrin binding"/>
    <property type="evidence" value="ECO:0007669"/>
    <property type="project" value="InterPro"/>
</dbReference>
<name>A0A7K6U665_9AVES</name>
<dbReference type="OrthoDB" id="5917212at2759"/>
<feature type="region of interest" description="Disordered" evidence="1">
    <location>
        <begin position="101"/>
        <end position="128"/>
    </location>
</feature>
<feature type="compositionally biased region" description="Polar residues" evidence="1">
    <location>
        <begin position="24"/>
        <end position="38"/>
    </location>
</feature>
<feature type="region of interest" description="Disordered" evidence="1">
    <location>
        <begin position="1"/>
        <end position="73"/>
    </location>
</feature>
<keyword evidence="4" id="KW-1185">Reference proteome</keyword>
<dbReference type="InterPro" id="IPR029205">
    <property type="entry name" value="Clathrin-bd"/>
</dbReference>